<dbReference type="OrthoDB" id="5365785at2759"/>
<comment type="caution">
    <text evidence="2">The sequence shown here is derived from an EMBL/GenBank/DDBJ whole genome shotgun (WGS) entry which is preliminary data.</text>
</comment>
<evidence type="ECO:0000313" key="2">
    <source>
        <dbReference type="EMBL" id="KAG7143293.1"/>
    </source>
</evidence>
<protein>
    <submittedName>
        <fullName evidence="2">Xylanolytic transcriptional activator xlnR like protein</fullName>
    </submittedName>
</protein>
<dbReference type="AlphaFoldDB" id="A0A8I3AYS4"/>
<sequence length="73" mass="8278">MLSNPLHRFSPYHAALPASTLFSNGHAPANHPHPSGMNEMSQGYALQQQLQHAADFNWFRPYQEEDQSGMRPM</sequence>
<proteinExistence type="predicted"/>
<accession>A0A8I3AYS4</accession>
<reference evidence="2" key="1">
    <citation type="journal article" date="2021" name="Mol. Plant Pathol.">
        <title>A 20-kb lineage-specific genomic region tames virulence in pathogenic amphidiploid Verticillium longisporum.</title>
        <authorList>
            <person name="Harting R."/>
            <person name="Starke J."/>
            <person name="Kusch H."/>
            <person name="Poggeler S."/>
            <person name="Maurus I."/>
            <person name="Schluter R."/>
            <person name="Landesfeind M."/>
            <person name="Bulla I."/>
            <person name="Nowrousian M."/>
            <person name="de Jonge R."/>
            <person name="Stahlhut G."/>
            <person name="Hoff K.J."/>
            <person name="Asshauer K.P."/>
            <person name="Thurmer A."/>
            <person name="Stanke M."/>
            <person name="Daniel R."/>
            <person name="Morgenstern B."/>
            <person name="Thomma B.P.H.J."/>
            <person name="Kronstad J.W."/>
            <person name="Braus-Stromeyer S.A."/>
            <person name="Braus G.H."/>
        </authorList>
    </citation>
    <scope>NUCLEOTIDE SEQUENCE</scope>
    <source>
        <strain evidence="2">Vl32</strain>
    </source>
</reference>
<evidence type="ECO:0000256" key="1">
    <source>
        <dbReference type="SAM" id="MobiDB-lite"/>
    </source>
</evidence>
<evidence type="ECO:0000313" key="3">
    <source>
        <dbReference type="Proteomes" id="UP000689129"/>
    </source>
</evidence>
<gene>
    <name evidence="2" type="ORF">HYQ45_000544</name>
</gene>
<organism evidence="2 3">
    <name type="scientific">Verticillium longisporum</name>
    <name type="common">Verticillium dahliae var. longisporum</name>
    <dbReference type="NCBI Taxonomy" id="100787"/>
    <lineage>
        <taxon>Eukaryota</taxon>
        <taxon>Fungi</taxon>
        <taxon>Dikarya</taxon>
        <taxon>Ascomycota</taxon>
        <taxon>Pezizomycotina</taxon>
        <taxon>Sordariomycetes</taxon>
        <taxon>Hypocreomycetidae</taxon>
        <taxon>Glomerellales</taxon>
        <taxon>Plectosphaerellaceae</taxon>
        <taxon>Verticillium</taxon>
    </lineage>
</organism>
<dbReference type="Proteomes" id="UP000689129">
    <property type="component" value="Unassembled WGS sequence"/>
</dbReference>
<name>A0A8I3AYS4_VERLO</name>
<feature type="region of interest" description="Disordered" evidence="1">
    <location>
        <begin position="21"/>
        <end position="42"/>
    </location>
</feature>
<dbReference type="EMBL" id="JAEMWZ010000008">
    <property type="protein sequence ID" value="KAG7143293.1"/>
    <property type="molecule type" value="Genomic_DNA"/>
</dbReference>